<keyword evidence="2" id="KW-0238">DNA-binding</keyword>
<protein>
    <submittedName>
        <fullName evidence="5">Helix-turn-helix domain-containing protein</fullName>
    </submittedName>
</protein>
<evidence type="ECO:0000313" key="5">
    <source>
        <dbReference type="EMBL" id="TCC59665.1"/>
    </source>
</evidence>
<evidence type="ECO:0000313" key="6">
    <source>
        <dbReference type="Proteomes" id="UP000291144"/>
    </source>
</evidence>
<dbReference type="GO" id="GO:0043565">
    <property type="term" value="F:sequence-specific DNA binding"/>
    <property type="evidence" value="ECO:0007669"/>
    <property type="project" value="InterPro"/>
</dbReference>
<dbReference type="PANTHER" id="PTHR43130:SF3">
    <property type="entry name" value="HTH-TYPE TRANSCRIPTIONAL REGULATOR RV1931C"/>
    <property type="match status" value="1"/>
</dbReference>
<dbReference type="InterPro" id="IPR009057">
    <property type="entry name" value="Homeodomain-like_sf"/>
</dbReference>
<feature type="domain" description="HTH araC/xylS-type" evidence="4">
    <location>
        <begin position="205"/>
        <end position="303"/>
    </location>
</feature>
<evidence type="ECO:0000256" key="1">
    <source>
        <dbReference type="ARBA" id="ARBA00023015"/>
    </source>
</evidence>
<dbReference type="InterPro" id="IPR018060">
    <property type="entry name" value="HTH_AraC"/>
</dbReference>
<dbReference type="GO" id="GO:0003700">
    <property type="term" value="F:DNA-binding transcription factor activity"/>
    <property type="evidence" value="ECO:0007669"/>
    <property type="project" value="InterPro"/>
</dbReference>
<dbReference type="InterPro" id="IPR018062">
    <property type="entry name" value="HTH_AraC-typ_CS"/>
</dbReference>
<dbReference type="Pfam" id="PF12833">
    <property type="entry name" value="HTH_18"/>
    <property type="match status" value="1"/>
</dbReference>
<dbReference type="Proteomes" id="UP000291144">
    <property type="component" value="Unassembled WGS sequence"/>
</dbReference>
<proteinExistence type="predicted"/>
<dbReference type="SUPFAM" id="SSF52317">
    <property type="entry name" value="Class I glutamine amidotransferase-like"/>
    <property type="match status" value="1"/>
</dbReference>
<dbReference type="Gene3D" id="3.40.50.880">
    <property type="match status" value="1"/>
</dbReference>
<evidence type="ECO:0000256" key="2">
    <source>
        <dbReference type="ARBA" id="ARBA00023125"/>
    </source>
</evidence>
<dbReference type="InterPro" id="IPR029062">
    <property type="entry name" value="Class_I_gatase-like"/>
</dbReference>
<dbReference type="PROSITE" id="PS01124">
    <property type="entry name" value="HTH_ARAC_FAMILY_2"/>
    <property type="match status" value="1"/>
</dbReference>
<dbReference type="RefSeq" id="WP_131360202.1">
    <property type="nucleotide sequence ID" value="NZ_SJKB01000007.1"/>
</dbReference>
<keyword evidence="1" id="KW-0805">Transcription regulation</keyword>
<keyword evidence="3" id="KW-0804">Transcription</keyword>
<organism evidence="5 6">
    <name type="scientific">Kribbella pittospori</name>
    <dbReference type="NCBI Taxonomy" id="722689"/>
    <lineage>
        <taxon>Bacteria</taxon>
        <taxon>Bacillati</taxon>
        <taxon>Actinomycetota</taxon>
        <taxon>Actinomycetes</taxon>
        <taxon>Propionibacteriales</taxon>
        <taxon>Kribbellaceae</taxon>
        <taxon>Kribbella</taxon>
    </lineage>
</organism>
<gene>
    <name evidence="5" type="ORF">E0H73_23875</name>
</gene>
<evidence type="ECO:0000256" key="3">
    <source>
        <dbReference type="ARBA" id="ARBA00023163"/>
    </source>
</evidence>
<comment type="caution">
    <text evidence="5">The sequence shown here is derived from an EMBL/GenBank/DDBJ whole genome shotgun (WGS) entry which is preliminary data.</text>
</comment>
<dbReference type="Gene3D" id="1.10.10.60">
    <property type="entry name" value="Homeodomain-like"/>
    <property type="match status" value="1"/>
</dbReference>
<keyword evidence="6" id="KW-1185">Reference proteome</keyword>
<dbReference type="InterPro" id="IPR002818">
    <property type="entry name" value="DJ-1/PfpI"/>
</dbReference>
<sequence>MLTVAVLALDGTIGLELAGACQVFATAAGRYDVRVCGLPGTTLVAHDLPILRVDPPYPLEEALNAHTLIVPASFEPDDEVVELVREAHRRGVRIASICTGAFLLAAAGVLDGRRAATHWAHADELARRYPEVKVVVDALYVDDGDVLTSAGVTAGLDLCLHLVRNDYGSAVAATVARRMVMAPHRDGSQAQFGTAPALSGTDSLEPVMRWMLDHLDEPLSLTTIAAQAAMSPRTLSRQFRVQTGTTPLQWLIRQRLTRAQELLETTTLPVSRIATACGFTSPLHLRQHFTRTFSTTPTTHRRTFSRSEG</sequence>
<name>A0A4R0KUC5_9ACTN</name>
<reference evidence="5 6" key="1">
    <citation type="submission" date="2019-02" db="EMBL/GenBank/DDBJ databases">
        <title>Kribbella capetownensis sp. nov. and Kribbella speibonae sp. nov., isolated from soil.</title>
        <authorList>
            <person name="Curtis S.M."/>
            <person name="Norton I."/>
            <person name="Everest G.J."/>
            <person name="Meyers P.R."/>
        </authorList>
    </citation>
    <scope>NUCLEOTIDE SEQUENCE [LARGE SCALE GENOMIC DNA]</scope>
    <source>
        <strain evidence="5 6">NRRL B-24813</strain>
    </source>
</reference>
<accession>A0A4R0KUC5</accession>
<dbReference type="PANTHER" id="PTHR43130">
    <property type="entry name" value="ARAC-FAMILY TRANSCRIPTIONAL REGULATOR"/>
    <property type="match status" value="1"/>
</dbReference>
<dbReference type="EMBL" id="SJKB01000007">
    <property type="protein sequence ID" value="TCC59665.1"/>
    <property type="molecule type" value="Genomic_DNA"/>
</dbReference>
<dbReference type="OrthoDB" id="3194870at2"/>
<dbReference type="AlphaFoldDB" id="A0A4R0KUC5"/>
<dbReference type="PROSITE" id="PS00041">
    <property type="entry name" value="HTH_ARAC_FAMILY_1"/>
    <property type="match status" value="1"/>
</dbReference>
<dbReference type="CDD" id="cd03137">
    <property type="entry name" value="GATase1_AraC_1"/>
    <property type="match status" value="1"/>
</dbReference>
<evidence type="ECO:0000259" key="4">
    <source>
        <dbReference type="PROSITE" id="PS01124"/>
    </source>
</evidence>
<dbReference type="SUPFAM" id="SSF46689">
    <property type="entry name" value="Homeodomain-like"/>
    <property type="match status" value="2"/>
</dbReference>
<dbReference type="SMART" id="SM00342">
    <property type="entry name" value="HTH_ARAC"/>
    <property type="match status" value="1"/>
</dbReference>
<dbReference type="Pfam" id="PF01965">
    <property type="entry name" value="DJ-1_PfpI"/>
    <property type="match status" value="1"/>
</dbReference>
<dbReference type="InterPro" id="IPR052158">
    <property type="entry name" value="INH-QAR"/>
</dbReference>